<comment type="caution">
    <text evidence="2">The sequence shown here is derived from an EMBL/GenBank/DDBJ whole genome shotgun (WGS) entry which is preliminary data.</text>
</comment>
<keyword evidence="4" id="KW-1185">Reference proteome</keyword>
<protein>
    <submittedName>
        <fullName evidence="2">Uncharacterized protein</fullName>
    </submittedName>
</protein>
<proteinExistence type="predicted"/>
<gene>
    <name evidence="3" type="ORF">QYT958_LOCUS43111</name>
    <name evidence="1" type="ORF">TIS948_LOCUS10829</name>
    <name evidence="2" type="ORF">UJA718_LOCUS44505</name>
</gene>
<evidence type="ECO:0000313" key="1">
    <source>
        <dbReference type="EMBL" id="CAF3171306.1"/>
    </source>
</evidence>
<feature type="non-terminal residue" evidence="2">
    <location>
        <position position="90"/>
    </location>
</feature>
<feature type="non-terminal residue" evidence="2">
    <location>
        <position position="1"/>
    </location>
</feature>
<evidence type="ECO:0000313" key="3">
    <source>
        <dbReference type="EMBL" id="CAF5068952.1"/>
    </source>
</evidence>
<dbReference type="EMBL" id="CAJNXB010001494">
    <property type="protein sequence ID" value="CAF3171306.1"/>
    <property type="molecule type" value="Genomic_DNA"/>
</dbReference>
<organism evidence="2 4">
    <name type="scientific">Rotaria socialis</name>
    <dbReference type="NCBI Taxonomy" id="392032"/>
    <lineage>
        <taxon>Eukaryota</taxon>
        <taxon>Metazoa</taxon>
        <taxon>Spiralia</taxon>
        <taxon>Gnathifera</taxon>
        <taxon>Rotifera</taxon>
        <taxon>Eurotatoria</taxon>
        <taxon>Bdelloidea</taxon>
        <taxon>Philodinida</taxon>
        <taxon>Philodinidae</taxon>
        <taxon>Rotaria</taxon>
    </lineage>
</organism>
<name>A0A821TPU8_9BILA</name>
<sequence>LFYFNFYFLAIQSGRPTASDIQAALNDLPTISPLLVSVTAASTLYIITFAEDMGDVPLLTCISTSSNVPNITEVVQGIASDSKIAFELDG</sequence>
<evidence type="ECO:0000313" key="4">
    <source>
        <dbReference type="Proteomes" id="UP000663873"/>
    </source>
</evidence>
<accession>A0A821TPU8</accession>
<reference evidence="2" key="1">
    <citation type="submission" date="2021-02" db="EMBL/GenBank/DDBJ databases">
        <authorList>
            <person name="Nowell W R."/>
        </authorList>
    </citation>
    <scope>NUCLEOTIDE SEQUENCE</scope>
</reference>
<dbReference type="OrthoDB" id="10160585at2759"/>
<dbReference type="AlphaFoldDB" id="A0A821TPU8"/>
<dbReference type="Proteomes" id="UP000663873">
    <property type="component" value="Unassembled WGS sequence"/>
</dbReference>
<evidence type="ECO:0000313" key="2">
    <source>
        <dbReference type="EMBL" id="CAF4876463.1"/>
    </source>
</evidence>
<dbReference type="Proteomes" id="UP000663825">
    <property type="component" value="Unassembled WGS sequence"/>
</dbReference>
<dbReference type="Proteomes" id="UP000663848">
    <property type="component" value="Unassembled WGS sequence"/>
</dbReference>
<dbReference type="EMBL" id="CAJOBR010059373">
    <property type="protein sequence ID" value="CAF5068952.1"/>
    <property type="molecule type" value="Genomic_DNA"/>
</dbReference>
<dbReference type="EMBL" id="CAJOBP010069023">
    <property type="protein sequence ID" value="CAF4876463.1"/>
    <property type="molecule type" value="Genomic_DNA"/>
</dbReference>